<name>A0AAD4WKU9_PRUDU</name>
<evidence type="ECO:0000313" key="1">
    <source>
        <dbReference type="EMBL" id="KAI5345300.1"/>
    </source>
</evidence>
<proteinExistence type="predicted"/>
<dbReference type="EMBL" id="JAJFAZ020000002">
    <property type="protein sequence ID" value="KAI5345300.1"/>
    <property type="molecule type" value="Genomic_DNA"/>
</dbReference>
<reference evidence="1 2" key="1">
    <citation type="journal article" date="2022" name="G3 (Bethesda)">
        <title>Whole-genome sequence and methylome profiling of the almond [Prunus dulcis (Mill.) D.A. Webb] cultivar 'Nonpareil'.</title>
        <authorList>
            <person name="D'Amico-Willman K.M."/>
            <person name="Ouma W.Z."/>
            <person name="Meulia T."/>
            <person name="Sideli G.M."/>
            <person name="Gradziel T.M."/>
            <person name="Fresnedo-Ramirez J."/>
        </authorList>
    </citation>
    <scope>NUCLEOTIDE SEQUENCE [LARGE SCALE GENOMIC DNA]</scope>
    <source>
        <strain evidence="1">Clone GOH B32 T37-40</strain>
    </source>
</reference>
<gene>
    <name evidence="1" type="ORF">L3X38_013177</name>
</gene>
<accession>A0AAD4WKU9</accession>
<dbReference type="Proteomes" id="UP001054821">
    <property type="component" value="Chromosome 2"/>
</dbReference>
<keyword evidence="2" id="KW-1185">Reference proteome</keyword>
<sequence length="80" mass="8711">MYLCSLKSDSSPFEARLSFITRTSFRAYILSSIQFVHIRRRRGGFQMLRGPLGCCSILIPSTCPGDVVSGVGDGGSAEFC</sequence>
<organism evidence="1 2">
    <name type="scientific">Prunus dulcis</name>
    <name type="common">Almond</name>
    <name type="synonym">Amygdalus dulcis</name>
    <dbReference type="NCBI Taxonomy" id="3755"/>
    <lineage>
        <taxon>Eukaryota</taxon>
        <taxon>Viridiplantae</taxon>
        <taxon>Streptophyta</taxon>
        <taxon>Embryophyta</taxon>
        <taxon>Tracheophyta</taxon>
        <taxon>Spermatophyta</taxon>
        <taxon>Magnoliopsida</taxon>
        <taxon>eudicotyledons</taxon>
        <taxon>Gunneridae</taxon>
        <taxon>Pentapetalae</taxon>
        <taxon>rosids</taxon>
        <taxon>fabids</taxon>
        <taxon>Rosales</taxon>
        <taxon>Rosaceae</taxon>
        <taxon>Amygdaloideae</taxon>
        <taxon>Amygdaleae</taxon>
        <taxon>Prunus</taxon>
    </lineage>
</organism>
<evidence type="ECO:0000313" key="2">
    <source>
        <dbReference type="Proteomes" id="UP001054821"/>
    </source>
</evidence>
<comment type="caution">
    <text evidence="1">The sequence shown here is derived from an EMBL/GenBank/DDBJ whole genome shotgun (WGS) entry which is preliminary data.</text>
</comment>
<protein>
    <submittedName>
        <fullName evidence="1">Uncharacterized protein</fullName>
    </submittedName>
</protein>
<dbReference type="AlphaFoldDB" id="A0AAD4WKU9"/>